<dbReference type="Pfam" id="PF03652">
    <property type="entry name" value="RuvX"/>
    <property type="match status" value="1"/>
</dbReference>
<accession>A0A221SXE4</accession>
<evidence type="ECO:0000259" key="6">
    <source>
        <dbReference type="SMART" id="SM00732"/>
    </source>
</evidence>
<sequence length="149" mass="15653">MTDPAPPAPLPSAPRDPVVLALDVSKARIGFAVSAGRLAFGRGSVDRKRLPLDLKAVRLKVEETGAGLLLLGLPLRTDGARSPAADRVRAFGKILAEKGYAVAYQDERFTTQRARALNAGDLDEAAAVQILELYLLGQAQPAAEGDAPA</sequence>
<evidence type="ECO:0000313" key="7">
    <source>
        <dbReference type="EMBL" id="ASN81327.1"/>
    </source>
</evidence>
<reference evidence="7 8" key="1">
    <citation type="submission" date="2017-05" db="EMBL/GenBank/DDBJ databases">
        <title>The complete genome sequence of Deinococcus ficus isolated from the rhizosphere of the Ficus religiosa L. in Taiwan.</title>
        <authorList>
            <person name="Wu K.-M."/>
            <person name="Liao T.-L."/>
            <person name="Liu Y.-M."/>
            <person name="Young C.-C."/>
            <person name="Tsai S.-F."/>
        </authorList>
    </citation>
    <scope>NUCLEOTIDE SEQUENCE [LARGE SCALE GENOMIC DNA]</scope>
    <source>
        <strain evidence="7 8">CC-FR2-10</strain>
    </source>
</reference>
<dbReference type="SMART" id="SM00732">
    <property type="entry name" value="YqgFc"/>
    <property type="match status" value="1"/>
</dbReference>
<evidence type="ECO:0000256" key="5">
    <source>
        <dbReference type="HAMAP-Rule" id="MF_00651"/>
    </source>
</evidence>
<comment type="similarity">
    <text evidence="5">Belongs to the YqgF HJR family.</text>
</comment>
<dbReference type="Proteomes" id="UP000259030">
    <property type="component" value="Chromosome"/>
</dbReference>
<dbReference type="STRING" id="317577.GCA_000419625_01882"/>
<name>A0A221SXE4_9DEIO</name>
<evidence type="ECO:0000313" key="8">
    <source>
        <dbReference type="Proteomes" id="UP000259030"/>
    </source>
</evidence>
<proteinExistence type="inferred from homology"/>
<dbReference type="InterPro" id="IPR012337">
    <property type="entry name" value="RNaseH-like_sf"/>
</dbReference>
<dbReference type="GO" id="GO:0000967">
    <property type="term" value="P:rRNA 5'-end processing"/>
    <property type="evidence" value="ECO:0007669"/>
    <property type="project" value="UniProtKB-UniRule"/>
</dbReference>
<keyword evidence="8" id="KW-1185">Reference proteome</keyword>
<gene>
    <name evidence="7" type="ORF">DFI_10140</name>
</gene>
<dbReference type="InterPro" id="IPR037027">
    <property type="entry name" value="YqgF/RNaseH-like_dom_sf"/>
</dbReference>
<dbReference type="RefSeq" id="WP_051307778.1">
    <property type="nucleotide sequence ID" value="NZ_BNAK01000028.1"/>
</dbReference>
<evidence type="ECO:0000256" key="2">
    <source>
        <dbReference type="ARBA" id="ARBA00022517"/>
    </source>
</evidence>
<dbReference type="KEGG" id="dfc:DFI_10140"/>
<feature type="domain" description="YqgF/RNase H-like" evidence="6">
    <location>
        <begin position="17"/>
        <end position="114"/>
    </location>
</feature>
<keyword evidence="1 5" id="KW-0963">Cytoplasm</keyword>
<comment type="subcellular location">
    <subcellularLocation>
        <location evidence="5">Cytoplasm</location>
    </subcellularLocation>
</comment>
<dbReference type="InterPro" id="IPR005227">
    <property type="entry name" value="YqgF"/>
</dbReference>
<dbReference type="EMBL" id="CP021081">
    <property type="protein sequence ID" value="ASN81327.1"/>
    <property type="molecule type" value="Genomic_DNA"/>
</dbReference>
<keyword evidence="2 5" id="KW-0690">Ribosome biogenesis</keyword>
<protein>
    <recommendedName>
        <fullName evidence="5">Putative pre-16S rRNA nuclease</fullName>
        <ecNumber evidence="5">3.1.-.-</ecNumber>
    </recommendedName>
</protein>
<keyword evidence="4 5" id="KW-0378">Hydrolase</keyword>
<dbReference type="PANTHER" id="PTHR33317">
    <property type="entry name" value="POLYNUCLEOTIDYL TRANSFERASE, RIBONUCLEASE H-LIKE SUPERFAMILY PROTEIN"/>
    <property type="match status" value="1"/>
</dbReference>
<dbReference type="SUPFAM" id="SSF53098">
    <property type="entry name" value="Ribonuclease H-like"/>
    <property type="match status" value="1"/>
</dbReference>
<evidence type="ECO:0000256" key="4">
    <source>
        <dbReference type="ARBA" id="ARBA00022801"/>
    </source>
</evidence>
<evidence type="ECO:0000256" key="3">
    <source>
        <dbReference type="ARBA" id="ARBA00022722"/>
    </source>
</evidence>
<keyword evidence="3 5" id="KW-0540">Nuclease</keyword>
<organism evidence="7 8">
    <name type="scientific">Deinococcus ficus</name>
    <dbReference type="NCBI Taxonomy" id="317577"/>
    <lineage>
        <taxon>Bacteria</taxon>
        <taxon>Thermotogati</taxon>
        <taxon>Deinococcota</taxon>
        <taxon>Deinococci</taxon>
        <taxon>Deinococcales</taxon>
        <taxon>Deinococcaceae</taxon>
        <taxon>Deinococcus</taxon>
    </lineage>
</organism>
<dbReference type="GO" id="GO:0005829">
    <property type="term" value="C:cytosol"/>
    <property type="evidence" value="ECO:0007669"/>
    <property type="project" value="TreeGrafter"/>
</dbReference>
<evidence type="ECO:0000256" key="1">
    <source>
        <dbReference type="ARBA" id="ARBA00022490"/>
    </source>
</evidence>
<comment type="function">
    <text evidence="5">Could be a nuclease involved in processing of the 5'-end of pre-16S rRNA.</text>
</comment>
<dbReference type="Gene3D" id="3.30.420.140">
    <property type="entry name" value="YqgF/RNase H-like domain"/>
    <property type="match status" value="1"/>
</dbReference>
<dbReference type="AlphaFoldDB" id="A0A221SXE4"/>
<dbReference type="EC" id="3.1.-.-" evidence="5"/>
<dbReference type="PANTHER" id="PTHR33317:SF4">
    <property type="entry name" value="POLYNUCLEOTIDYL TRANSFERASE, RIBONUCLEASE H-LIKE SUPERFAMILY PROTEIN"/>
    <property type="match status" value="1"/>
</dbReference>
<dbReference type="GO" id="GO:0004518">
    <property type="term" value="F:nuclease activity"/>
    <property type="evidence" value="ECO:0007669"/>
    <property type="project" value="UniProtKB-KW"/>
</dbReference>
<dbReference type="InterPro" id="IPR006641">
    <property type="entry name" value="YqgF/RNaseH-like_dom"/>
</dbReference>
<dbReference type="HAMAP" id="MF_00651">
    <property type="entry name" value="Nuclease_YqgF"/>
    <property type="match status" value="1"/>
</dbReference>
<dbReference type="GO" id="GO:0016788">
    <property type="term" value="F:hydrolase activity, acting on ester bonds"/>
    <property type="evidence" value="ECO:0007669"/>
    <property type="project" value="UniProtKB-UniRule"/>
</dbReference>